<dbReference type="PROSITE" id="PS51892">
    <property type="entry name" value="SUBTILASE"/>
    <property type="match status" value="1"/>
</dbReference>
<dbReference type="InterPro" id="IPR023827">
    <property type="entry name" value="Peptidase_S8_Asp-AS"/>
</dbReference>
<feature type="active site" description="Charge relay system" evidence="6 7">
    <location>
        <position position="499"/>
    </location>
</feature>
<dbReference type="Proteomes" id="UP000054481">
    <property type="component" value="Unassembled WGS sequence"/>
</dbReference>
<dbReference type="InterPro" id="IPR010435">
    <property type="entry name" value="C5a/SBT2-like_Fn3"/>
</dbReference>
<dbReference type="InterPro" id="IPR015500">
    <property type="entry name" value="Peptidase_S8_subtilisin-rel"/>
</dbReference>
<dbReference type="InterPro" id="IPR036852">
    <property type="entry name" value="Peptidase_S8/S53_dom_sf"/>
</dbReference>
<feature type="domain" description="Peptidase S8/S53" evidence="9">
    <location>
        <begin position="114"/>
        <end position="532"/>
    </location>
</feature>
<evidence type="ECO:0000256" key="8">
    <source>
        <dbReference type="SAM" id="MobiDB-lite"/>
    </source>
</evidence>
<dbReference type="PANTHER" id="PTHR43806:SF66">
    <property type="entry name" value="SERIN ENDOPEPTIDASE"/>
    <property type="match status" value="1"/>
</dbReference>
<evidence type="ECO:0000256" key="3">
    <source>
        <dbReference type="ARBA" id="ARBA00022729"/>
    </source>
</evidence>
<evidence type="ECO:0000256" key="7">
    <source>
        <dbReference type="PROSITE-ProRule" id="PRU01240"/>
    </source>
</evidence>
<dbReference type="InterPro" id="IPR050131">
    <property type="entry name" value="Peptidase_S8_subtilisin-like"/>
</dbReference>
<dbReference type="CDD" id="cd07489">
    <property type="entry name" value="Peptidases_S8_5"/>
    <property type="match status" value="1"/>
</dbReference>
<dbReference type="PROSITE" id="PS00136">
    <property type="entry name" value="SUBTILASE_ASP"/>
    <property type="match status" value="1"/>
</dbReference>
<comment type="similarity">
    <text evidence="1 7">Belongs to the peptidase S8 family.</text>
</comment>
<gene>
    <name evidence="11" type="ORF">HIM_06806</name>
</gene>
<evidence type="ECO:0000259" key="9">
    <source>
        <dbReference type="Pfam" id="PF00082"/>
    </source>
</evidence>
<dbReference type="PRINTS" id="PR00723">
    <property type="entry name" value="SUBTILISIN"/>
</dbReference>
<protein>
    <recommendedName>
        <fullName evidence="13">Peptidase S8/S53 domain-containing protein</fullName>
    </recommendedName>
</protein>
<evidence type="ECO:0000259" key="10">
    <source>
        <dbReference type="Pfam" id="PF06280"/>
    </source>
</evidence>
<feature type="region of interest" description="Disordered" evidence="8">
    <location>
        <begin position="712"/>
        <end position="731"/>
    </location>
</feature>
<dbReference type="PANTHER" id="PTHR43806">
    <property type="entry name" value="PEPTIDASE S8"/>
    <property type="match status" value="1"/>
</dbReference>
<evidence type="ECO:0000256" key="1">
    <source>
        <dbReference type="ARBA" id="ARBA00011073"/>
    </source>
</evidence>
<evidence type="ECO:0000313" key="12">
    <source>
        <dbReference type="Proteomes" id="UP000054481"/>
    </source>
</evidence>
<dbReference type="GO" id="GO:0004252">
    <property type="term" value="F:serine-type endopeptidase activity"/>
    <property type="evidence" value="ECO:0007669"/>
    <property type="project" value="UniProtKB-UniRule"/>
</dbReference>
<dbReference type="InterPro" id="IPR034187">
    <property type="entry name" value="Peptidases_S8_5"/>
</dbReference>
<dbReference type="Pfam" id="PF06280">
    <property type="entry name" value="fn3_5"/>
    <property type="match status" value="1"/>
</dbReference>
<sequence length="857" mass="92288">MAFKNLTPIYHAIERSAILRTRYDTDIMRGGSFQLQNTTNIQEKVAQIRSIPGMDTIWPVRTYRMPMPQVEWIYQESEQEPHLFSRALGNQTNLPVSSHVMTQVDKLHAKGFTGKGIKVAVIDSGIDYKHPALGGCFGPGCLVSFGADLTGDQYEFQSPVHKPQPDADPMDCQGHGTHVAGIIAAQPNPLGFTGAAPGVTLGAYRVTDCVGGGDNDIILRGIQQAYLDGANIISVSIGDPGGWSSSPLSLAVSRIVEKGVQCVFAAGNDGDAGLFHADWPGTSEAAISVANFQNTHWPMLRFPARYSIDGAPAVDFTFAPSFKHLSVSPWTNTTTNVYGLTSNAGACEPLPNHTPDLSQHVVLARTGSCSTQTQIDNLKNRNVKRILFSHDLENGMPVPPKNNPYGPYIAILSSELGETWFDALRAGQKVTFETGDLATKLPEMHSMRDTKQGGAVSDTSSWGPTWEMNVKPDIGATGFNIFSTYLREKGGYAVLSGTSMAAPLAASVMALVSEVRGTSDQALIKKVLTVTSKPQSFHDGNGFLAQPAPVPQQGGGLVQAYDAAFAATLLEPCKLSFNDSKNTPTSLDFRITNTGSESVTYNLSYNPAMTMYTLPYDGPGWKPHDHAVETSAIIKLGQSSVIVAPGQSVNVSVAAVPPGDLDASRLPLWSGYITVNGTDNSALSIPYQGLAASLCDMRLLDPESVSLRRAFGSGDGRKEDPVHENATFTFPGPTSSGFPDGELLLSVRVNLATSLVRFDIVPLATSNNTRRVLGLETLGQPRTAPLRWLQRSLKPFTMTWDGSLVDEIDTPLNSYAPEGQYKIVVRALRIFGDSNNETDYDVVASPLFRIQYSASNH</sequence>
<feature type="active site" description="Charge relay system" evidence="6 7">
    <location>
        <position position="175"/>
    </location>
</feature>
<dbReference type="InterPro" id="IPR022398">
    <property type="entry name" value="Peptidase_S8_His-AS"/>
</dbReference>
<keyword evidence="5 7" id="KW-0720">Serine protease</keyword>
<feature type="domain" description="C5a peptidase/Subtilisin-like protease SBT2-like Fn3-like" evidence="10">
    <location>
        <begin position="576"/>
        <end position="687"/>
    </location>
</feature>
<keyword evidence="12" id="KW-1185">Reference proteome</keyword>
<dbReference type="GO" id="GO:0016020">
    <property type="term" value="C:membrane"/>
    <property type="evidence" value="ECO:0007669"/>
    <property type="project" value="InterPro"/>
</dbReference>
<keyword evidence="2 7" id="KW-0645">Protease</keyword>
<dbReference type="EMBL" id="KQ030532">
    <property type="protein sequence ID" value="KJZ73688.1"/>
    <property type="molecule type" value="Genomic_DNA"/>
</dbReference>
<proteinExistence type="inferred from homology"/>
<keyword evidence="3" id="KW-0732">Signal</keyword>
<organism evidence="11 12">
    <name type="scientific">Hirsutella minnesotensis 3608</name>
    <dbReference type="NCBI Taxonomy" id="1043627"/>
    <lineage>
        <taxon>Eukaryota</taxon>
        <taxon>Fungi</taxon>
        <taxon>Dikarya</taxon>
        <taxon>Ascomycota</taxon>
        <taxon>Pezizomycotina</taxon>
        <taxon>Sordariomycetes</taxon>
        <taxon>Hypocreomycetidae</taxon>
        <taxon>Hypocreales</taxon>
        <taxon>Ophiocordycipitaceae</taxon>
        <taxon>Hirsutella</taxon>
    </lineage>
</organism>
<evidence type="ECO:0000256" key="2">
    <source>
        <dbReference type="ARBA" id="ARBA00022670"/>
    </source>
</evidence>
<name>A0A0F7ZTT8_9HYPO</name>
<dbReference type="GO" id="GO:0006508">
    <property type="term" value="P:proteolysis"/>
    <property type="evidence" value="ECO:0007669"/>
    <property type="project" value="UniProtKB-KW"/>
</dbReference>
<accession>A0A0F7ZTT8</accession>
<dbReference type="OrthoDB" id="10256524at2759"/>
<dbReference type="Pfam" id="PF00082">
    <property type="entry name" value="Peptidase_S8"/>
    <property type="match status" value="1"/>
</dbReference>
<dbReference type="SUPFAM" id="SSF52743">
    <property type="entry name" value="Subtilisin-like"/>
    <property type="match status" value="1"/>
</dbReference>
<dbReference type="AlphaFoldDB" id="A0A0F7ZTT8"/>
<reference evidence="11 12" key="1">
    <citation type="journal article" date="2014" name="Genome Biol. Evol.">
        <title>Comparative genomics and transcriptomics analyses reveal divergent lifestyle features of nematode endoparasitic fungus Hirsutella minnesotensis.</title>
        <authorList>
            <person name="Lai Y."/>
            <person name="Liu K."/>
            <person name="Zhang X."/>
            <person name="Zhang X."/>
            <person name="Li K."/>
            <person name="Wang N."/>
            <person name="Shu C."/>
            <person name="Wu Y."/>
            <person name="Wang C."/>
            <person name="Bushley K.E."/>
            <person name="Xiang M."/>
            <person name="Liu X."/>
        </authorList>
    </citation>
    <scope>NUCLEOTIDE SEQUENCE [LARGE SCALE GENOMIC DNA]</scope>
    <source>
        <strain evidence="11 12">3608</strain>
    </source>
</reference>
<evidence type="ECO:0000256" key="4">
    <source>
        <dbReference type="ARBA" id="ARBA00022801"/>
    </source>
</evidence>
<evidence type="ECO:0000256" key="6">
    <source>
        <dbReference type="PIRSR" id="PIRSR615500-1"/>
    </source>
</evidence>
<evidence type="ECO:0008006" key="13">
    <source>
        <dbReference type="Google" id="ProtNLM"/>
    </source>
</evidence>
<dbReference type="PROSITE" id="PS00137">
    <property type="entry name" value="SUBTILASE_HIS"/>
    <property type="match status" value="1"/>
</dbReference>
<dbReference type="Gene3D" id="3.40.50.200">
    <property type="entry name" value="Peptidase S8/S53 domain"/>
    <property type="match status" value="2"/>
</dbReference>
<dbReference type="InterPro" id="IPR000209">
    <property type="entry name" value="Peptidase_S8/S53_dom"/>
</dbReference>
<keyword evidence="4 7" id="KW-0378">Hydrolase</keyword>
<evidence type="ECO:0000313" key="11">
    <source>
        <dbReference type="EMBL" id="KJZ73688.1"/>
    </source>
</evidence>
<feature type="active site" description="Charge relay system" evidence="6 7">
    <location>
        <position position="123"/>
    </location>
</feature>
<evidence type="ECO:0000256" key="5">
    <source>
        <dbReference type="ARBA" id="ARBA00022825"/>
    </source>
</evidence>